<dbReference type="EMBL" id="JBHSDC010000031">
    <property type="protein sequence ID" value="MFC4233530.1"/>
    <property type="molecule type" value="Genomic_DNA"/>
</dbReference>
<comment type="caution">
    <text evidence="2">The sequence shown here is derived from an EMBL/GenBank/DDBJ whole genome shotgun (WGS) entry which is preliminary data.</text>
</comment>
<evidence type="ECO:0000313" key="2">
    <source>
        <dbReference type="EMBL" id="MFC4233530.1"/>
    </source>
</evidence>
<evidence type="ECO:0000313" key="3">
    <source>
        <dbReference type="Proteomes" id="UP001595906"/>
    </source>
</evidence>
<organism evidence="2 3">
    <name type="scientific">Parasediminibacterium paludis</name>
    <dbReference type="NCBI Taxonomy" id="908966"/>
    <lineage>
        <taxon>Bacteria</taxon>
        <taxon>Pseudomonadati</taxon>
        <taxon>Bacteroidota</taxon>
        <taxon>Chitinophagia</taxon>
        <taxon>Chitinophagales</taxon>
        <taxon>Chitinophagaceae</taxon>
        <taxon>Parasediminibacterium</taxon>
    </lineage>
</organism>
<evidence type="ECO:0008006" key="4">
    <source>
        <dbReference type="Google" id="ProtNLM"/>
    </source>
</evidence>
<proteinExistence type="predicted"/>
<sequence length="116" mass="13027">MGTLTKMSHVNSEQKMPHAGKLLEKVLEEKGVSKAELARRLDIHPIGITHYIKQHTLHAALLWKIGLAINHNFLADLSTAFPIETLSNKEAQLQQQLADLEKKLAVYQEVLKINGK</sequence>
<reference evidence="3" key="1">
    <citation type="journal article" date="2019" name="Int. J. Syst. Evol. Microbiol.">
        <title>The Global Catalogue of Microorganisms (GCM) 10K type strain sequencing project: providing services to taxonomists for standard genome sequencing and annotation.</title>
        <authorList>
            <consortium name="The Broad Institute Genomics Platform"/>
            <consortium name="The Broad Institute Genome Sequencing Center for Infectious Disease"/>
            <person name="Wu L."/>
            <person name="Ma J."/>
        </authorList>
    </citation>
    <scope>NUCLEOTIDE SEQUENCE [LARGE SCALE GENOMIC DNA]</scope>
    <source>
        <strain evidence="3">CECT 8010</strain>
    </source>
</reference>
<accession>A0ABV8Q2Z2</accession>
<dbReference type="SUPFAM" id="SSF47413">
    <property type="entry name" value="lambda repressor-like DNA-binding domains"/>
    <property type="match status" value="1"/>
</dbReference>
<name>A0ABV8Q2Z2_9BACT</name>
<dbReference type="InterPro" id="IPR010982">
    <property type="entry name" value="Lambda_DNA-bd_dom_sf"/>
</dbReference>
<dbReference type="RefSeq" id="WP_379015852.1">
    <property type="nucleotide sequence ID" value="NZ_JBHSDC010000031.1"/>
</dbReference>
<protein>
    <recommendedName>
        <fullName evidence="4">HTH cro/C1-type domain-containing protein</fullName>
    </recommendedName>
</protein>
<dbReference type="Proteomes" id="UP001595906">
    <property type="component" value="Unassembled WGS sequence"/>
</dbReference>
<evidence type="ECO:0000256" key="1">
    <source>
        <dbReference type="SAM" id="Coils"/>
    </source>
</evidence>
<keyword evidence="1" id="KW-0175">Coiled coil</keyword>
<dbReference type="Gene3D" id="1.10.260.40">
    <property type="entry name" value="lambda repressor-like DNA-binding domains"/>
    <property type="match status" value="1"/>
</dbReference>
<feature type="coiled-coil region" evidence="1">
    <location>
        <begin position="83"/>
        <end position="110"/>
    </location>
</feature>
<gene>
    <name evidence="2" type="ORF">ACFOW1_16635</name>
</gene>
<keyword evidence="3" id="KW-1185">Reference proteome</keyword>